<name>A0A2N3ICG5_9BACT</name>
<dbReference type="InterPro" id="IPR013830">
    <property type="entry name" value="SGNH_hydro"/>
</dbReference>
<evidence type="ECO:0000259" key="1">
    <source>
        <dbReference type="Pfam" id="PF13472"/>
    </source>
</evidence>
<organism evidence="2 3">
    <name type="scientific">Raineya orbicola</name>
    <dbReference type="NCBI Taxonomy" id="2016530"/>
    <lineage>
        <taxon>Bacteria</taxon>
        <taxon>Pseudomonadati</taxon>
        <taxon>Bacteroidota</taxon>
        <taxon>Cytophagia</taxon>
        <taxon>Cytophagales</taxon>
        <taxon>Raineyaceae</taxon>
        <taxon>Raineya</taxon>
    </lineage>
</organism>
<protein>
    <submittedName>
        <fullName evidence="2">GDSL-like Lipase/Acylhydrolase family</fullName>
    </submittedName>
</protein>
<dbReference type="EMBL" id="NKXO01000028">
    <property type="protein sequence ID" value="PKQ68032.1"/>
    <property type="molecule type" value="Genomic_DNA"/>
</dbReference>
<sequence length="285" mass="32824">MNALLLLAVILLLVLIAGGVIYAYLYRFLFKTAHNNPQNFLRNANQTGKKRILFAGDSLTCGNMSADYTKMVADKLGENYEYINAGVNADLAYNLWQRLDEIIACQPEWVSILIGTNDANATLFKENQAVYQKLKKLPQPATIFWYEENLCKIIERLQNETPAQIALVSMPVLGENLKHKANAHIREYVEVVKKVAQKYQVDYVPFYEKHVEFLEQKPGICKQYHPNHKLIELAMFQRYILRRTWDEIAQTHGFHTVTDFIHLNSVGAKILADLICEWIEGKTKF</sequence>
<proteinExistence type="predicted"/>
<dbReference type="PANTHER" id="PTHR30383">
    <property type="entry name" value="THIOESTERASE 1/PROTEASE 1/LYSOPHOSPHOLIPASE L1"/>
    <property type="match status" value="1"/>
</dbReference>
<gene>
    <name evidence="2" type="ORF">Rain11_1843</name>
</gene>
<dbReference type="Gene3D" id="3.40.50.1110">
    <property type="entry name" value="SGNH hydrolase"/>
    <property type="match status" value="1"/>
</dbReference>
<comment type="caution">
    <text evidence="2">The sequence shown here is derived from an EMBL/GenBank/DDBJ whole genome shotgun (WGS) entry which is preliminary data.</text>
</comment>
<feature type="domain" description="SGNH hydrolase-type esterase" evidence="1">
    <location>
        <begin position="54"/>
        <end position="228"/>
    </location>
</feature>
<dbReference type="InterPro" id="IPR036514">
    <property type="entry name" value="SGNH_hydro_sf"/>
</dbReference>
<evidence type="ECO:0000313" key="3">
    <source>
        <dbReference type="Proteomes" id="UP000233387"/>
    </source>
</evidence>
<dbReference type="Proteomes" id="UP000233387">
    <property type="component" value="Unassembled WGS sequence"/>
</dbReference>
<dbReference type="AlphaFoldDB" id="A0A2N3ICG5"/>
<dbReference type="InterPro" id="IPR051532">
    <property type="entry name" value="Ester_Hydrolysis_Enzymes"/>
</dbReference>
<keyword evidence="3" id="KW-1185">Reference proteome</keyword>
<dbReference type="SUPFAM" id="SSF52266">
    <property type="entry name" value="SGNH hydrolase"/>
    <property type="match status" value="1"/>
</dbReference>
<dbReference type="Pfam" id="PF13472">
    <property type="entry name" value="Lipase_GDSL_2"/>
    <property type="match status" value="1"/>
</dbReference>
<evidence type="ECO:0000313" key="2">
    <source>
        <dbReference type="EMBL" id="PKQ68032.1"/>
    </source>
</evidence>
<dbReference type="RefSeq" id="WP_165778109.1">
    <property type="nucleotide sequence ID" value="NZ_NKXO01000028.1"/>
</dbReference>
<reference evidence="2 3" key="1">
    <citation type="submission" date="2017-06" db="EMBL/GenBank/DDBJ databases">
        <title>Raineya orbicola gen. nov., sp. nov. a slightly thermophilic bacterium of the phylum Bacteroidetes and the description of Raineyaceae fam. nov.</title>
        <authorList>
            <person name="Albuquerque L."/>
            <person name="Polonia A.R.M."/>
            <person name="Barroso C."/>
            <person name="Froufe H.J.C."/>
            <person name="Lage O."/>
            <person name="Lobo-Da-Cunha A."/>
            <person name="Egas C."/>
            <person name="Da Costa M.S."/>
        </authorList>
    </citation>
    <scope>NUCLEOTIDE SEQUENCE [LARGE SCALE GENOMIC DNA]</scope>
    <source>
        <strain evidence="2 3">SPSPC-11</strain>
    </source>
</reference>
<dbReference type="GO" id="GO:0004622">
    <property type="term" value="F:phosphatidylcholine lysophospholipase activity"/>
    <property type="evidence" value="ECO:0007669"/>
    <property type="project" value="TreeGrafter"/>
</dbReference>
<accession>A0A2N3ICG5</accession>
<keyword evidence="2" id="KW-0378">Hydrolase</keyword>
<dbReference type="PANTHER" id="PTHR30383:SF5">
    <property type="entry name" value="SGNH HYDROLASE-TYPE ESTERASE DOMAIN-CONTAINING PROTEIN"/>
    <property type="match status" value="1"/>
</dbReference>